<gene>
    <name evidence="1" type="ORF">SAMN04490243_1085</name>
</gene>
<proteinExistence type="predicted"/>
<dbReference type="EMBL" id="FOYQ01000001">
    <property type="protein sequence ID" value="SFR36063.1"/>
    <property type="molecule type" value="Genomic_DNA"/>
</dbReference>
<dbReference type="RefSeq" id="WP_092981262.1">
    <property type="nucleotide sequence ID" value="NZ_FOYQ01000001.1"/>
</dbReference>
<dbReference type="STRING" id="400055.SAMN04490243_1085"/>
<dbReference type="Proteomes" id="UP000199534">
    <property type="component" value="Unassembled WGS sequence"/>
</dbReference>
<evidence type="ECO:0000313" key="2">
    <source>
        <dbReference type="Proteomes" id="UP000199534"/>
    </source>
</evidence>
<accession>A0A1I6G1I1</accession>
<protein>
    <submittedName>
        <fullName evidence="1">Uncharacterized protein</fullName>
    </submittedName>
</protein>
<name>A0A1I6G1I1_9FLAO</name>
<keyword evidence="2" id="KW-1185">Reference proteome</keyword>
<organism evidence="1 2">
    <name type="scientific">Robiginitalea myxolifaciens</name>
    <dbReference type="NCBI Taxonomy" id="400055"/>
    <lineage>
        <taxon>Bacteria</taxon>
        <taxon>Pseudomonadati</taxon>
        <taxon>Bacteroidota</taxon>
        <taxon>Flavobacteriia</taxon>
        <taxon>Flavobacteriales</taxon>
        <taxon>Flavobacteriaceae</taxon>
        <taxon>Robiginitalea</taxon>
    </lineage>
</organism>
<dbReference type="AlphaFoldDB" id="A0A1I6G1I1"/>
<evidence type="ECO:0000313" key="1">
    <source>
        <dbReference type="EMBL" id="SFR36063.1"/>
    </source>
</evidence>
<reference evidence="1 2" key="1">
    <citation type="submission" date="2016-10" db="EMBL/GenBank/DDBJ databases">
        <authorList>
            <person name="de Groot N.N."/>
        </authorList>
    </citation>
    <scope>NUCLEOTIDE SEQUENCE [LARGE SCALE GENOMIC DNA]</scope>
    <source>
        <strain evidence="1 2">DSM 21019</strain>
    </source>
</reference>
<sequence length="146" mass="16475">MMYTKRFLKGFLLAAVVLLYSGCSLEDDELSYRFVTLGIVEARLPEFFELNHTYEISVTYLQTNGCISFEGFNVDTEATTTRRVVAVGTEALNQACTQAIVPMEASFQFVCVYSDTYVFRFYAGENEAGEAEFLEYEVPVNQSPTN</sequence>
<dbReference type="OrthoDB" id="893802at2"/>